<dbReference type="Gene3D" id="1.10.940.10">
    <property type="entry name" value="NusB-like"/>
    <property type="match status" value="1"/>
</dbReference>
<accession>A0A3B0SJJ7</accession>
<dbReference type="NCBIfam" id="TIGR01951">
    <property type="entry name" value="nusB"/>
    <property type="match status" value="1"/>
</dbReference>
<dbReference type="PANTHER" id="PTHR11078">
    <property type="entry name" value="N UTILIZATION SUBSTANCE PROTEIN B-RELATED"/>
    <property type="match status" value="1"/>
</dbReference>
<keyword evidence="4" id="KW-0805">Transcription regulation</keyword>
<dbReference type="AlphaFoldDB" id="A0A3B0SJJ7"/>
<evidence type="ECO:0000256" key="2">
    <source>
        <dbReference type="ARBA" id="ARBA00022814"/>
    </source>
</evidence>
<dbReference type="GO" id="GO:0031564">
    <property type="term" value="P:transcription antitermination"/>
    <property type="evidence" value="ECO:0007669"/>
    <property type="project" value="UniProtKB-KW"/>
</dbReference>
<evidence type="ECO:0000256" key="1">
    <source>
        <dbReference type="ARBA" id="ARBA00005952"/>
    </source>
</evidence>
<comment type="similarity">
    <text evidence="1">Belongs to the NusB family.</text>
</comment>
<dbReference type="GO" id="GO:0003723">
    <property type="term" value="F:RNA binding"/>
    <property type="evidence" value="ECO:0007669"/>
    <property type="project" value="UniProtKB-KW"/>
</dbReference>
<sequence length="168" mass="18140">MNSADIPVETGAKGASASGAPARSAARLAAVQALYQMEASGQGVHATIAEFEAHRLGGDMEGERLHGADRKFFADILNGAVEVQARLDPYLERQLAKGWTLARIDATARAILRAGLYELIRRPDVPSKVVISEYLEVAKAFFDDEEPKFINAVLDAAARQARADEFEA</sequence>
<keyword evidence="3" id="KW-0694">RNA-binding</keyword>
<dbReference type="PANTHER" id="PTHR11078:SF3">
    <property type="entry name" value="ANTITERMINATION NUSB DOMAIN-CONTAINING PROTEIN"/>
    <property type="match status" value="1"/>
</dbReference>
<evidence type="ECO:0000256" key="3">
    <source>
        <dbReference type="ARBA" id="ARBA00022884"/>
    </source>
</evidence>
<evidence type="ECO:0000256" key="5">
    <source>
        <dbReference type="ARBA" id="ARBA00023163"/>
    </source>
</evidence>
<keyword evidence="2" id="KW-0889">Transcription antitermination</keyword>
<dbReference type="InterPro" id="IPR006027">
    <property type="entry name" value="NusB_RsmB_TIM44"/>
</dbReference>
<protein>
    <submittedName>
        <fullName evidence="7">Transcription termination protein NusB</fullName>
    </submittedName>
</protein>
<dbReference type="InterPro" id="IPR035926">
    <property type="entry name" value="NusB-like_sf"/>
</dbReference>
<dbReference type="HAMAP" id="MF_00073">
    <property type="entry name" value="NusB"/>
    <property type="match status" value="1"/>
</dbReference>
<dbReference type="SUPFAM" id="SSF48013">
    <property type="entry name" value="NusB-like"/>
    <property type="match status" value="1"/>
</dbReference>
<proteinExistence type="inferred from homology"/>
<evidence type="ECO:0000259" key="6">
    <source>
        <dbReference type="Pfam" id="PF01029"/>
    </source>
</evidence>
<keyword evidence="5" id="KW-0804">Transcription</keyword>
<dbReference type="Pfam" id="PF01029">
    <property type="entry name" value="NusB"/>
    <property type="match status" value="1"/>
</dbReference>
<reference evidence="7" key="1">
    <citation type="submission" date="2018-06" db="EMBL/GenBank/DDBJ databases">
        <authorList>
            <person name="Zhirakovskaya E."/>
        </authorList>
    </citation>
    <scope>NUCLEOTIDE SEQUENCE</scope>
</reference>
<dbReference type="EMBL" id="UOEH01000434">
    <property type="protein sequence ID" value="VAW04373.1"/>
    <property type="molecule type" value="Genomic_DNA"/>
</dbReference>
<dbReference type="GO" id="GO:0005829">
    <property type="term" value="C:cytosol"/>
    <property type="evidence" value="ECO:0007669"/>
    <property type="project" value="TreeGrafter"/>
</dbReference>
<dbReference type="InterPro" id="IPR011605">
    <property type="entry name" value="NusB_fam"/>
</dbReference>
<dbReference type="GO" id="GO:0006353">
    <property type="term" value="P:DNA-templated transcription termination"/>
    <property type="evidence" value="ECO:0007669"/>
    <property type="project" value="InterPro"/>
</dbReference>
<feature type="domain" description="NusB/RsmB/TIM44" evidence="6">
    <location>
        <begin position="25"/>
        <end position="159"/>
    </location>
</feature>
<gene>
    <name evidence="7" type="ORF">MNBD_ALPHA05-1816</name>
</gene>
<name>A0A3B0SJJ7_9ZZZZ</name>
<evidence type="ECO:0000313" key="7">
    <source>
        <dbReference type="EMBL" id="VAW04373.1"/>
    </source>
</evidence>
<evidence type="ECO:0000256" key="4">
    <source>
        <dbReference type="ARBA" id="ARBA00023015"/>
    </source>
</evidence>
<organism evidence="7">
    <name type="scientific">hydrothermal vent metagenome</name>
    <dbReference type="NCBI Taxonomy" id="652676"/>
    <lineage>
        <taxon>unclassified sequences</taxon>
        <taxon>metagenomes</taxon>
        <taxon>ecological metagenomes</taxon>
    </lineage>
</organism>